<dbReference type="Pfam" id="PF13649">
    <property type="entry name" value="Methyltransf_25"/>
    <property type="match status" value="1"/>
</dbReference>
<protein>
    <submittedName>
        <fullName evidence="2">Methyltransferase type 12</fullName>
    </submittedName>
</protein>
<evidence type="ECO:0000313" key="2">
    <source>
        <dbReference type="EMBL" id="KJY51635.1"/>
    </source>
</evidence>
<reference evidence="2 3" key="1">
    <citation type="submission" date="2014-12" db="EMBL/GenBank/DDBJ databases">
        <title>Comparative genomics of the lactic acid bacteria isolated from the honey bee gut.</title>
        <authorList>
            <person name="Ellegaard K.M."/>
            <person name="Tamarit D."/>
            <person name="Javelind E."/>
            <person name="Olofsson T."/>
            <person name="Andersson S.G."/>
            <person name="Vasquez A."/>
        </authorList>
    </citation>
    <scope>NUCLEOTIDE SEQUENCE [LARGE SCALE GENOMIC DNA]</scope>
    <source>
        <strain evidence="2 3">Bin7</strain>
    </source>
</reference>
<organism evidence="2 3">
    <name type="scientific">Bifidobacterium mellis</name>
    <dbReference type="NCBI Taxonomy" id="1293823"/>
    <lineage>
        <taxon>Bacteria</taxon>
        <taxon>Bacillati</taxon>
        <taxon>Actinomycetota</taxon>
        <taxon>Actinomycetes</taxon>
        <taxon>Bifidobacteriales</taxon>
        <taxon>Bifidobacteriaceae</taxon>
        <taxon>Bifidobacterium</taxon>
    </lineage>
</organism>
<accession>A0A0F4KYY8</accession>
<keyword evidence="2" id="KW-0489">Methyltransferase</keyword>
<proteinExistence type="predicted"/>
<gene>
    <name evidence="2" type="ORF">JF70_04480</name>
</gene>
<dbReference type="GO" id="GO:0032259">
    <property type="term" value="P:methylation"/>
    <property type="evidence" value="ECO:0007669"/>
    <property type="project" value="UniProtKB-KW"/>
</dbReference>
<evidence type="ECO:0000313" key="3">
    <source>
        <dbReference type="Proteomes" id="UP000033567"/>
    </source>
</evidence>
<dbReference type="SUPFAM" id="SSF53335">
    <property type="entry name" value="S-adenosyl-L-methionine-dependent methyltransferases"/>
    <property type="match status" value="1"/>
</dbReference>
<comment type="caution">
    <text evidence="2">The sequence shown here is derived from an EMBL/GenBank/DDBJ whole genome shotgun (WGS) entry which is preliminary data.</text>
</comment>
<dbReference type="PATRIC" id="fig|1684.5.peg.472"/>
<dbReference type="AlphaFoldDB" id="A0A0F4KYY8"/>
<evidence type="ECO:0000259" key="1">
    <source>
        <dbReference type="Pfam" id="PF13649"/>
    </source>
</evidence>
<dbReference type="Proteomes" id="UP000033567">
    <property type="component" value="Unassembled WGS sequence"/>
</dbReference>
<name>A0A0F4KYY8_9BIFI</name>
<dbReference type="Gene3D" id="3.40.50.150">
    <property type="entry name" value="Vaccinia Virus protein VP39"/>
    <property type="match status" value="1"/>
</dbReference>
<dbReference type="InterPro" id="IPR041698">
    <property type="entry name" value="Methyltransf_25"/>
</dbReference>
<sequence>MPHQMHQNEDVEDNLLNWNDRAVVHANGGYGDLDAFADDPSALSSVTLRDLEVLKPHLPGHSIKGLHLLHLQCHIGSDTLSWWRLGARDVYGLDFSPTSLDYARKLSERAGASITYVQSDARCAADAMPEQKGSFDVIVTSCGTITWLPDLKDWARSIASLLADGGIFMIRDNHPLLFALNNEGMSIVQDYFGGTETTYETDQSYTSATDSLEDGTKPQITHTTNHNWAHDFQEISGALLDAGLTIEAIGEHNVDDWQSLPMLEYSPDLQGWIMPRNQPQIPLTFSMVARKKV</sequence>
<keyword evidence="3" id="KW-1185">Reference proteome</keyword>
<dbReference type="CDD" id="cd02440">
    <property type="entry name" value="AdoMet_MTases"/>
    <property type="match status" value="1"/>
</dbReference>
<dbReference type="GO" id="GO:0008168">
    <property type="term" value="F:methyltransferase activity"/>
    <property type="evidence" value="ECO:0007669"/>
    <property type="project" value="UniProtKB-KW"/>
</dbReference>
<dbReference type="InterPro" id="IPR029063">
    <property type="entry name" value="SAM-dependent_MTases_sf"/>
</dbReference>
<feature type="domain" description="Methyltransferase" evidence="1">
    <location>
        <begin position="69"/>
        <end position="166"/>
    </location>
</feature>
<dbReference type="EMBL" id="JWMF01000004">
    <property type="protein sequence ID" value="KJY51635.1"/>
    <property type="molecule type" value="Genomic_DNA"/>
</dbReference>
<keyword evidence="2" id="KW-0808">Transferase</keyword>